<dbReference type="InterPro" id="IPR006464">
    <property type="entry name" value="AcTrfase_RimI/Ard1"/>
</dbReference>
<proteinExistence type="predicted"/>
<protein>
    <submittedName>
        <fullName evidence="4">Ribosomal-protein-alanine acetyltransferase</fullName>
    </submittedName>
</protein>
<keyword evidence="2" id="KW-0012">Acyltransferase</keyword>
<keyword evidence="5" id="KW-1185">Reference proteome</keyword>
<feature type="domain" description="N-acetyltransferase" evidence="3">
    <location>
        <begin position="1"/>
        <end position="151"/>
    </location>
</feature>
<evidence type="ECO:0000259" key="3">
    <source>
        <dbReference type="PROSITE" id="PS51186"/>
    </source>
</evidence>
<accession>A0ABV0F5M2</accession>
<keyword evidence="1" id="KW-0808">Transferase</keyword>
<dbReference type="CDD" id="cd04301">
    <property type="entry name" value="NAT_SF"/>
    <property type="match status" value="1"/>
</dbReference>
<reference evidence="4 5" key="2">
    <citation type="submission" date="2024-02" db="EMBL/GenBank/DDBJ databases">
        <title>The Genome Sequence of Enterococcus diestrammenae JM9A.</title>
        <authorList>
            <person name="Earl A."/>
            <person name="Manson A."/>
            <person name="Gilmore M."/>
            <person name="Sanders J."/>
            <person name="Shea T."/>
            <person name="Howe W."/>
            <person name="Livny J."/>
            <person name="Cuomo C."/>
            <person name="Neafsey D."/>
            <person name="Birren B."/>
        </authorList>
    </citation>
    <scope>NUCLEOTIDE SEQUENCE [LARGE SCALE GENOMIC DNA]</scope>
    <source>
        <strain evidence="4 5">JM9A</strain>
    </source>
</reference>
<evidence type="ECO:0000313" key="5">
    <source>
        <dbReference type="Proteomes" id="UP001429357"/>
    </source>
</evidence>
<dbReference type="RefSeq" id="WP_161869091.1">
    <property type="nucleotide sequence ID" value="NZ_MAEI02000001.1"/>
</dbReference>
<dbReference type="NCBIfam" id="TIGR01575">
    <property type="entry name" value="rimI"/>
    <property type="match status" value="1"/>
</dbReference>
<comment type="caution">
    <text evidence="4">The sequence shown here is derived from an EMBL/GenBank/DDBJ whole genome shotgun (WGS) entry which is preliminary data.</text>
</comment>
<dbReference type="InterPro" id="IPR016181">
    <property type="entry name" value="Acyl_CoA_acyltransferase"/>
</dbReference>
<dbReference type="Pfam" id="PF00583">
    <property type="entry name" value="Acetyltransf_1"/>
    <property type="match status" value="1"/>
</dbReference>
<sequence length="156" mass="17964">MRIRQLSQTIPTITEELYQLAMTAYPGGSPWNLAQFVADFANPNTIYLGAYNDQQLLGFISCQHVFDEVEITNVAVARKYHGQGIGQKLLASLLALVATSESDIRIFLEVRESNLVAQRLYHRNAFEMIHRRKAYYHNPTEDAYIMMRQLPKQKKE</sequence>
<dbReference type="EMBL" id="MAEI02000001">
    <property type="protein sequence ID" value="MEO1782382.1"/>
    <property type="molecule type" value="Genomic_DNA"/>
</dbReference>
<dbReference type="InterPro" id="IPR000182">
    <property type="entry name" value="GNAT_dom"/>
</dbReference>
<dbReference type="SUPFAM" id="SSF55729">
    <property type="entry name" value="Acyl-CoA N-acyltransferases (Nat)"/>
    <property type="match status" value="1"/>
</dbReference>
<dbReference type="InterPro" id="IPR051556">
    <property type="entry name" value="N-term/lysine_N-AcTrnsfr"/>
</dbReference>
<organism evidence="4 5">
    <name type="scientific">Enterococcus diestrammenae</name>
    <dbReference type="NCBI Taxonomy" id="1155073"/>
    <lineage>
        <taxon>Bacteria</taxon>
        <taxon>Bacillati</taxon>
        <taxon>Bacillota</taxon>
        <taxon>Bacilli</taxon>
        <taxon>Lactobacillales</taxon>
        <taxon>Enterococcaceae</taxon>
        <taxon>Enterococcus</taxon>
    </lineage>
</organism>
<gene>
    <name evidence="4" type="ORF">BAU18_001976</name>
</gene>
<evidence type="ECO:0000256" key="2">
    <source>
        <dbReference type="ARBA" id="ARBA00023315"/>
    </source>
</evidence>
<name>A0ABV0F5M2_9ENTE</name>
<dbReference type="PROSITE" id="PS51186">
    <property type="entry name" value="GNAT"/>
    <property type="match status" value="1"/>
</dbReference>
<dbReference type="Proteomes" id="UP001429357">
    <property type="component" value="Unassembled WGS sequence"/>
</dbReference>
<evidence type="ECO:0000313" key="4">
    <source>
        <dbReference type="EMBL" id="MEO1782382.1"/>
    </source>
</evidence>
<dbReference type="PANTHER" id="PTHR42919">
    <property type="entry name" value="N-ALPHA-ACETYLTRANSFERASE"/>
    <property type="match status" value="1"/>
</dbReference>
<reference evidence="5" key="1">
    <citation type="submission" date="2016-06" db="EMBL/GenBank/DDBJ databases">
        <title>Four novel species of enterococci isolated from chicken manure.</title>
        <authorList>
            <person name="Van Tyne D."/>
        </authorList>
    </citation>
    <scope>NUCLEOTIDE SEQUENCE [LARGE SCALE GENOMIC DNA]</scope>
    <source>
        <strain evidence="5">JM9A</strain>
    </source>
</reference>
<evidence type="ECO:0000256" key="1">
    <source>
        <dbReference type="ARBA" id="ARBA00022679"/>
    </source>
</evidence>
<dbReference type="PANTHER" id="PTHR42919:SF8">
    <property type="entry name" value="N-ALPHA-ACETYLTRANSFERASE 50"/>
    <property type="match status" value="1"/>
</dbReference>
<dbReference type="Gene3D" id="3.40.630.30">
    <property type="match status" value="1"/>
</dbReference>